<feature type="domain" description="hAT-like transposase RNase-H fold" evidence="2">
    <location>
        <begin position="1"/>
        <end position="62"/>
    </location>
</feature>
<dbReference type="PANTHER" id="PTHR23272:SF183">
    <property type="entry name" value="ZINC FINGER BED DOMAIN-CONTAINING PROTEIN RICESLEEPER 1-LIKE"/>
    <property type="match status" value="1"/>
</dbReference>
<protein>
    <submittedName>
        <fullName evidence="4">Zinc finger BED domain-containing protein DAYSLEEPER-like</fullName>
    </submittedName>
</protein>
<evidence type="ECO:0000313" key="4">
    <source>
        <dbReference type="RefSeq" id="XP_071914014.1"/>
    </source>
</evidence>
<dbReference type="PANTHER" id="PTHR23272">
    <property type="entry name" value="BED FINGER-RELATED"/>
    <property type="match status" value="1"/>
</dbReference>
<dbReference type="InterPro" id="IPR012337">
    <property type="entry name" value="RNaseH-like_sf"/>
</dbReference>
<feature type="domain" description="HAT C-terminal dimerisation" evidence="1">
    <location>
        <begin position="112"/>
        <end position="157"/>
    </location>
</feature>
<evidence type="ECO:0000313" key="3">
    <source>
        <dbReference type="Proteomes" id="UP001652660"/>
    </source>
</evidence>
<evidence type="ECO:0000259" key="1">
    <source>
        <dbReference type="Pfam" id="PF05699"/>
    </source>
</evidence>
<dbReference type="SUPFAM" id="SSF53098">
    <property type="entry name" value="Ribonuclease H-like"/>
    <property type="match status" value="1"/>
</dbReference>
<keyword evidence="3" id="KW-1185">Reference proteome</keyword>
<dbReference type="GeneID" id="140010612"/>
<sequence>MKLKFDKYWKECNLLMSITAILDSRQKMRAIEFAFPKMYSTYKAQENITYVRKTIFELYDEYVTMATSGSTGTSCSLNPLSEIACLPQASADYWDDLDEYCGELESDEPIRATYPVLSQLAADVLAIPITTVAFEATFSAGTRVIDSYHASLAPETV</sequence>
<evidence type="ECO:0000259" key="2">
    <source>
        <dbReference type="Pfam" id="PF14372"/>
    </source>
</evidence>
<dbReference type="Pfam" id="PF14372">
    <property type="entry name" value="hAT-like_RNase-H"/>
    <property type="match status" value="1"/>
</dbReference>
<dbReference type="InterPro" id="IPR008906">
    <property type="entry name" value="HATC_C_dom"/>
</dbReference>
<dbReference type="RefSeq" id="XP_071914014.1">
    <property type="nucleotide sequence ID" value="XM_072057913.1"/>
</dbReference>
<reference evidence="4" key="1">
    <citation type="submission" date="2025-08" db="UniProtKB">
        <authorList>
            <consortium name="RefSeq"/>
        </authorList>
    </citation>
    <scope>IDENTIFICATION</scope>
    <source>
        <tissue evidence="4">Leaves</tissue>
    </source>
</reference>
<proteinExistence type="predicted"/>
<dbReference type="Proteomes" id="UP001652660">
    <property type="component" value="Chromosome 7c"/>
</dbReference>
<name>A0ABM4V397_COFAR</name>
<gene>
    <name evidence="4" type="primary">LOC140010612</name>
</gene>
<dbReference type="Pfam" id="PF05699">
    <property type="entry name" value="Dimer_Tnp_hAT"/>
    <property type="match status" value="1"/>
</dbReference>
<accession>A0ABM4V397</accession>
<organism evidence="3 4">
    <name type="scientific">Coffea arabica</name>
    <name type="common">Arabian coffee</name>
    <dbReference type="NCBI Taxonomy" id="13443"/>
    <lineage>
        <taxon>Eukaryota</taxon>
        <taxon>Viridiplantae</taxon>
        <taxon>Streptophyta</taxon>
        <taxon>Embryophyta</taxon>
        <taxon>Tracheophyta</taxon>
        <taxon>Spermatophyta</taxon>
        <taxon>Magnoliopsida</taxon>
        <taxon>eudicotyledons</taxon>
        <taxon>Gunneridae</taxon>
        <taxon>Pentapetalae</taxon>
        <taxon>asterids</taxon>
        <taxon>lamiids</taxon>
        <taxon>Gentianales</taxon>
        <taxon>Rubiaceae</taxon>
        <taxon>Ixoroideae</taxon>
        <taxon>Gardenieae complex</taxon>
        <taxon>Bertiereae - Coffeeae clade</taxon>
        <taxon>Coffeeae</taxon>
        <taxon>Coffea</taxon>
    </lineage>
</organism>
<dbReference type="InterPro" id="IPR025525">
    <property type="entry name" value="hAT-like_transposase_RNase-H"/>
</dbReference>